<dbReference type="InterPro" id="IPR009000">
    <property type="entry name" value="Transl_B-barrel_sf"/>
</dbReference>
<evidence type="ECO:0000256" key="4">
    <source>
        <dbReference type="ARBA" id="ARBA00023186"/>
    </source>
</evidence>
<evidence type="ECO:0000313" key="9">
    <source>
        <dbReference type="Proteomes" id="UP001054846"/>
    </source>
</evidence>
<dbReference type="PANTHER" id="PTHR33692:SF1">
    <property type="entry name" value="RIBOSOME MATURATION FACTOR RIMM"/>
    <property type="match status" value="1"/>
</dbReference>
<protein>
    <recommendedName>
        <fullName evidence="5">Ribosome maturation factor RimM</fullName>
    </recommendedName>
</protein>
<dbReference type="Proteomes" id="UP001054846">
    <property type="component" value="Chromosome"/>
</dbReference>
<evidence type="ECO:0000259" key="6">
    <source>
        <dbReference type="Pfam" id="PF01782"/>
    </source>
</evidence>
<evidence type="ECO:0000259" key="7">
    <source>
        <dbReference type="Pfam" id="PF24986"/>
    </source>
</evidence>
<evidence type="ECO:0000256" key="1">
    <source>
        <dbReference type="ARBA" id="ARBA00022490"/>
    </source>
</evidence>
<keyword evidence="2 5" id="KW-0690">Ribosome biogenesis</keyword>
<dbReference type="SUPFAM" id="SSF50447">
    <property type="entry name" value="Translation proteins"/>
    <property type="match status" value="1"/>
</dbReference>
<dbReference type="RefSeq" id="WP_230840512.1">
    <property type="nucleotide sequence ID" value="NZ_CP063845.1"/>
</dbReference>
<dbReference type="HAMAP" id="MF_00014">
    <property type="entry name" value="Ribosome_mat_RimM"/>
    <property type="match status" value="1"/>
</dbReference>
<dbReference type="NCBIfam" id="TIGR02273">
    <property type="entry name" value="16S_RimM"/>
    <property type="match status" value="1"/>
</dbReference>
<comment type="domain">
    <text evidence="5">The PRC barrel domain binds ribosomal protein uS19.</text>
</comment>
<keyword evidence="4 5" id="KW-0143">Chaperone</keyword>
<evidence type="ECO:0000256" key="3">
    <source>
        <dbReference type="ARBA" id="ARBA00022552"/>
    </source>
</evidence>
<keyword evidence="9" id="KW-1185">Reference proteome</keyword>
<dbReference type="EMBL" id="CP063845">
    <property type="protein sequence ID" value="UFP93488.1"/>
    <property type="molecule type" value="Genomic_DNA"/>
</dbReference>
<evidence type="ECO:0000256" key="5">
    <source>
        <dbReference type="HAMAP-Rule" id="MF_00014"/>
    </source>
</evidence>
<comment type="function">
    <text evidence="5">An accessory protein needed during the final step in the assembly of 30S ribosomal subunit, possibly for assembly of the head region. Essential for efficient processing of 16S rRNA. May be needed both before and after RbfA during the maturation of 16S rRNA. It has affinity for free ribosomal 30S subunits but not for 70S ribosomes.</text>
</comment>
<proteinExistence type="inferred from homology"/>
<dbReference type="InterPro" id="IPR011961">
    <property type="entry name" value="RimM"/>
</dbReference>
<evidence type="ECO:0000256" key="2">
    <source>
        <dbReference type="ARBA" id="ARBA00022517"/>
    </source>
</evidence>
<evidence type="ECO:0000313" key="8">
    <source>
        <dbReference type="EMBL" id="UFP93488.1"/>
    </source>
</evidence>
<dbReference type="PANTHER" id="PTHR33692">
    <property type="entry name" value="RIBOSOME MATURATION FACTOR RIMM"/>
    <property type="match status" value="1"/>
</dbReference>
<gene>
    <name evidence="5 8" type="primary">rimM</name>
    <name evidence="8" type="ORF">ISF26_17060</name>
</gene>
<feature type="domain" description="Ribosome maturation factor RimM PRC barrel" evidence="7">
    <location>
        <begin position="104"/>
        <end position="166"/>
    </location>
</feature>
<sequence length="179" mass="19392">MQQWLEIGRVVAAQGLRGEVRVQPATDFAERLTRPGVRLVGRSLDNGRVLRLQSGRAIPGKELFVCRFEGIEERNAAENLVGSTLWSDAAERPVLAAGEFWLPDLMGARVFRQDTGEAIGKVSDMTRAGNDLLVIRLSGGQTVMVPFVHALVPVVDLEAGRIEVAPIPGLLDLAEADQA</sequence>
<reference evidence="8 9" key="1">
    <citation type="journal article" date="2021" name="Genome Biol. Evol.">
        <title>Complete Genome Sequencing of a Novel Gloeobacter Species from a Waterfall Cave in Mexico.</title>
        <authorList>
            <person name="Saw J.H."/>
            <person name="Cardona T."/>
            <person name="Montejano G."/>
        </authorList>
    </citation>
    <scope>NUCLEOTIDE SEQUENCE [LARGE SCALE GENOMIC DNA]</scope>
    <source>
        <strain evidence="8">MG652769</strain>
    </source>
</reference>
<dbReference type="InterPro" id="IPR011033">
    <property type="entry name" value="PRC_barrel-like_sf"/>
</dbReference>
<comment type="similarity">
    <text evidence="5">Belongs to the RimM family.</text>
</comment>
<name>A0ABY3PIP7_9CYAN</name>
<accession>A0ABY3PIP7</accession>
<dbReference type="InterPro" id="IPR002676">
    <property type="entry name" value="RimM_N"/>
</dbReference>
<dbReference type="Pfam" id="PF01782">
    <property type="entry name" value="RimM"/>
    <property type="match status" value="1"/>
</dbReference>
<feature type="domain" description="RimM N-terminal" evidence="6">
    <location>
        <begin position="7"/>
        <end position="89"/>
    </location>
</feature>
<dbReference type="SUPFAM" id="SSF50346">
    <property type="entry name" value="PRC-barrel domain"/>
    <property type="match status" value="1"/>
</dbReference>
<dbReference type="Gene3D" id="2.30.30.240">
    <property type="entry name" value="PRC-barrel domain"/>
    <property type="match status" value="1"/>
</dbReference>
<organism evidence="8 9">
    <name type="scientific">Gloeobacter morelensis MG652769</name>
    <dbReference type="NCBI Taxonomy" id="2781736"/>
    <lineage>
        <taxon>Bacteria</taxon>
        <taxon>Bacillati</taxon>
        <taxon>Cyanobacteriota</taxon>
        <taxon>Cyanophyceae</taxon>
        <taxon>Gloeobacterales</taxon>
        <taxon>Gloeobacteraceae</taxon>
        <taxon>Gloeobacter</taxon>
        <taxon>Gloeobacter morelensis</taxon>
    </lineage>
</organism>
<comment type="subcellular location">
    <subcellularLocation>
        <location evidence="5">Cytoplasm</location>
    </subcellularLocation>
</comment>
<dbReference type="InterPro" id="IPR036976">
    <property type="entry name" value="RimM_N_sf"/>
</dbReference>
<dbReference type="InterPro" id="IPR056792">
    <property type="entry name" value="PRC_RimM"/>
</dbReference>
<comment type="subunit">
    <text evidence="5">Binds ribosomal protein uS19.</text>
</comment>
<keyword evidence="3 5" id="KW-0698">rRNA processing</keyword>
<keyword evidence="1 5" id="KW-0963">Cytoplasm</keyword>
<dbReference type="Gene3D" id="2.40.30.60">
    <property type="entry name" value="RimM"/>
    <property type="match status" value="1"/>
</dbReference>
<dbReference type="Pfam" id="PF24986">
    <property type="entry name" value="PRC_RimM"/>
    <property type="match status" value="1"/>
</dbReference>